<dbReference type="EMBL" id="BPLR01014553">
    <property type="protein sequence ID" value="GIY69572.1"/>
    <property type="molecule type" value="Genomic_DNA"/>
</dbReference>
<accession>A0AAV4VGY1</accession>
<organism evidence="2 3">
    <name type="scientific">Caerostris extrusa</name>
    <name type="common">Bark spider</name>
    <name type="synonym">Caerostris bankana</name>
    <dbReference type="NCBI Taxonomy" id="172846"/>
    <lineage>
        <taxon>Eukaryota</taxon>
        <taxon>Metazoa</taxon>
        <taxon>Ecdysozoa</taxon>
        <taxon>Arthropoda</taxon>
        <taxon>Chelicerata</taxon>
        <taxon>Arachnida</taxon>
        <taxon>Araneae</taxon>
        <taxon>Araneomorphae</taxon>
        <taxon>Entelegynae</taxon>
        <taxon>Araneoidea</taxon>
        <taxon>Araneidae</taxon>
        <taxon>Caerostris</taxon>
    </lineage>
</organism>
<protein>
    <submittedName>
        <fullName evidence="2">Uncharacterized protein</fullName>
    </submittedName>
</protein>
<proteinExistence type="predicted"/>
<evidence type="ECO:0000256" key="1">
    <source>
        <dbReference type="SAM" id="MobiDB-lite"/>
    </source>
</evidence>
<sequence length="102" mass="11783">MISKEGESCPLPRNGVLEGPEEDRCPVARCPCTTNSELMTHVCRNFRPRSAFPYLQPSFPATVAVGHRMEHSNYRWDSLEKALYFSYIIRGRFVRGIHAHRF</sequence>
<gene>
    <name evidence="2" type="ORF">CEXT_382081</name>
</gene>
<reference evidence="2 3" key="1">
    <citation type="submission" date="2021-06" db="EMBL/GenBank/DDBJ databases">
        <title>Caerostris extrusa draft genome.</title>
        <authorList>
            <person name="Kono N."/>
            <person name="Arakawa K."/>
        </authorList>
    </citation>
    <scope>NUCLEOTIDE SEQUENCE [LARGE SCALE GENOMIC DNA]</scope>
</reference>
<evidence type="ECO:0000313" key="2">
    <source>
        <dbReference type="EMBL" id="GIY69572.1"/>
    </source>
</evidence>
<evidence type="ECO:0000313" key="3">
    <source>
        <dbReference type="Proteomes" id="UP001054945"/>
    </source>
</evidence>
<feature type="region of interest" description="Disordered" evidence="1">
    <location>
        <begin position="1"/>
        <end position="22"/>
    </location>
</feature>
<dbReference type="AlphaFoldDB" id="A0AAV4VGY1"/>
<keyword evidence="3" id="KW-1185">Reference proteome</keyword>
<dbReference type="Proteomes" id="UP001054945">
    <property type="component" value="Unassembled WGS sequence"/>
</dbReference>
<comment type="caution">
    <text evidence="2">The sequence shown here is derived from an EMBL/GenBank/DDBJ whole genome shotgun (WGS) entry which is preliminary data.</text>
</comment>
<name>A0AAV4VGY1_CAEEX</name>